<feature type="region of interest" description="Disordered" evidence="1">
    <location>
        <begin position="1"/>
        <end position="51"/>
    </location>
</feature>
<proteinExistence type="predicted"/>
<evidence type="ECO:0000313" key="3">
    <source>
        <dbReference type="Proteomes" id="UP000076727"/>
    </source>
</evidence>
<name>A0A165KPF6_9APHY</name>
<organism evidence="2 3">
    <name type="scientific">Daedalea quercina L-15889</name>
    <dbReference type="NCBI Taxonomy" id="1314783"/>
    <lineage>
        <taxon>Eukaryota</taxon>
        <taxon>Fungi</taxon>
        <taxon>Dikarya</taxon>
        <taxon>Basidiomycota</taxon>
        <taxon>Agaricomycotina</taxon>
        <taxon>Agaricomycetes</taxon>
        <taxon>Polyporales</taxon>
        <taxon>Fomitopsis</taxon>
    </lineage>
</organism>
<gene>
    <name evidence="2" type="ORF">DAEQUDRAFT_733858</name>
</gene>
<dbReference type="EMBL" id="KV429188">
    <property type="protein sequence ID" value="KZT63407.1"/>
    <property type="molecule type" value="Genomic_DNA"/>
</dbReference>
<reference evidence="2 3" key="1">
    <citation type="journal article" date="2016" name="Mol. Biol. Evol.">
        <title>Comparative Genomics of Early-Diverging Mushroom-Forming Fungi Provides Insights into the Origins of Lignocellulose Decay Capabilities.</title>
        <authorList>
            <person name="Nagy L.G."/>
            <person name="Riley R."/>
            <person name="Tritt A."/>
            <person name="Adam C."/>
            <person name="Daum C."/>
            <person name="Floudas D."/>
            <person name="Sun H."/>
            <person name="Yadav J.S."/>
            <person name="Pangilinan J."/>
            <person name="Larsson K.H."/>
            <person name="Matsuura K."/>
            <person name="Barry K."/>
            <person name="Labutti K."/>
            <person name="Kuo R."/>
            <person name="Ohm R.A."/>
            <person name="Bhattacharya S.S."/>
            <person name="Shirouzu T."/>
            <person name="Yoshinaga Y."/>
            <person name="Martin F.M."/>
            <person name="Grigoriev I.V."/>
            <person name="Hibbett D.S."/>
        </authorList>
    </citation>
    <scope>NUCLEOTIDE SEQUENCE [LARGE SCALE GENOMIC DNA]</scope>
    <source>
        <strain evidence="2 3">L-15889</strain>
    </source>
</reference>
<feature type="compositionally biased region" description="Polar residues" evidence="1">
    <location>
        <begin position="35"/>
        <end position="44"/>
    </location>
</feature>
<feature type="non-terminal residue" evidence="2">
    <location>
        <position position="1"/>
    </location>
</feature>
<protein>
    <submittedName>
        <fullName evidence="2">Uncharacterized protein</fullName>
    </submittedName>
</protein>
<dbReference type="Proteomes" id="UP000076727">
    <property type="component" value="Unassembled WGS sequence"/>
</dbReference>
<dbReference type="AlphaFoldDB" id="A0A165KPF6"/>
<feature type="compositionally biased region" description="Polar residues" evidence="1">
    <location>
        <begin position="15"/>
        <end position="26"/>
    </location>
</feature>
<accession>A0A165KPF6</accession>
<keyword evidence="3" id="KW-1185">Reference proteome</keyword>
<evidence type="ECO:0000256" key="1">
    <source>
        <dbReference type="SAM" id="MobiDB-lite"/>
    </source>
</evidence>
<evidence type="ECO:0000313" key="2">
    <source>
        <dbReference type="EMBL" id="KZT63407.1"/>
    </source>
</evidence>
<sequence length="51" mass="5753">VTQMDSFAGGDEVFQDTQETEVTNDYQVKPDGQVLDTQTMQHVDSVNEEVF</sequence>